<comment type="caution">
    <text evidence="4">The sequence shown here is derived from an EMBL/GenBank/DDBJ whole genome shotgun (WGS) entry which is preliminary data.</text>
</comment>
<dbReference type="InterPro" id="IPR029479">
    <property type="entry name" value="Nitroreductase"/>
</dbReference>
<evidence type="ECO:0000313" key="5">
    <source>
        <dbReference type="Proteomes" id="UP000463051"/>
    </source>
</evidence>
<keyword evidence="2" id="KW-0560">Oxidoreductase</keyword>
<dbReference type="AlphaFoldDB" id="A0A7X2H7L6"/>
<evidence type="ECO:0000256" key="1">
    <source>
        <dbReference type="ARBA" id="ARBA00007118"/>
    </source>
</evidence>
<dbReference type="EMBL" id="WJXB01000007">
    <property type="protein sequence ID" value="MRN55049.1"/>
    <property type="molecule type" value="Genomic_DNA"/>
</dbReference>
<dbReference type="PANTHER" id="PTHR43673:SF10">
    <property type="entry name" value="NADH DEHYDROGENASE_NAD(P)H NITROREDUCTASE XCC3605-RELATED"/>
    <property type="match status" value="1"/>
</dbReference>
<proteinExistence type="inferred from homology"/>
<dbReference type="PANTHER" id="PTHR43673">
    <property type="entry name" value="NAD(P)H NITROREDUCTASE YDGI-RELATED"/>
    <property type="match status" value="1"/>
</dbReference>
<dbReference type="CDD" id="cd02137">
    <property type="entry name" value="MhqN-like"/>
    <property type="match status" value="1"/>
</dbReference>
<dbReference type="RefSeq" id="WP_154120558.1">
    <property type="nucleotide sequence ID" value="NZ_WJXB01000007.1"/>
</dbReference>
<keyword evidence="5" id="KW-1185">Reference proteome</keyword>
<protein>
    <submittedName>
        <fullName evidence="4">Nitroreductase family protein</fullName>
    </submittedName>
</protein>
<evidence type="ECO:0000259" key="3">
    <source>
        <dbReference type="Pfam" id="PF00881"/>
    </source>
</evidence>
<gene>
    <name evidence="4" type="ORF">GJB61_18895</name>
</gene>
<sequence>MTSLKLTRKFHKTNDFNEIVLERRSVKVYDPEVKISREEMTEILAEASLAPSAINMQPWRFLVIDSAEGKEKLAPLASFNQTQALTSSAVIAVFYDANNIEYIDEIFGKAVELGYMPQEIMDMQLKQVKPYYANISASDLRDVNLIDSSLISMQLMLVARAHGYDTNPMAGYEKEQIAEAFGMDKARFQPVMLISIGKAAKESYPSYRLPVETITTWA</sequence>
<dbReference type="GO" id="GO:0016491">
    <property type="term" value="F:oxidoreductase activity"/>
    <property type="evidence" value="ECO:0007669"/>
    <property type="project" value="UniProtKB-KW"/>
</dbReference>
<dbReference type="Proteomes" id="UP000463051">
    <property type="component" value="Unassembled WGS sequence"/>
</dbReference>
<reference evidence="4 5" key="1">
    <citation type="submission" date="2019-11" db="EMBL/GenBank/DDBJ databases">
        <title>Paenibacillus monticola sp. nov., a novel PGPR strain isolated from mountain sample in China.</title>
        <authorList>
            <person name="Zhao Q."/>
            <person name="Li H.-P."/>
            <person name="Zhang J.-L."/>
        </authorList>
    </citation>
    <scope>NUCLEOTIDE SEQUENCE [LARGE SCALE GENOMIC DNA]</scope>
    <source>
        <strain evidence="4 5">LC-T2</strain>
    </source>
</reference>
<dbReference type="SUPFAM" id="SSF55469">
    <property type="entry name" value="FMN-dependent nitroreductase-like"/>
    <property type="match status" value="1"/>
</dbReference>
<evidence type="ECO:0000256" key="2">
    <source>
        <dbReference type="ARBA" id="ARBA00023002"/>
    </source>
</evidence>
<feature type="domain" description="Nitroreductase" evidence="3">
    <location>
        <begin position="21"/>
        <end position="198"/>
    </location>
</feature>
<name>A0A7X2H7L6_9BACL</name>
<dbReference type="Gene3D" id="3.40.109.10">
    <property type="entry name" value="NADH Oxidase"/>
    <property type="match status" value="1"/>
</dbReference>
<comment type="similarity">
    <text evidence="1">Belongs to the nitroreductase family.</text>
</comment>
<dbReference type="InterPro" id="IPR000415">
    <property type="entry name" value="Nitroreductase-like"/>
</dbReference>
<organism evidence="4 5">
    <name type="scientific">Paenibacillus monticola</name>
    <dbReference type="NCBI Taxonomy" id="2666075"/>
    <lineage>
        <taxon>Bacteria</taxon>
        <taxon>Bacillati</taxon>
        <taxon>Bacillota</taxon>
        <taxon>Bacilli</taxon>
        <taxon>Bacillales</taxon>
        <taxon>Paenibacillaceae</taxon>
        <taxon>Paenibacillus</taxon>
    </lineage>
</organism>
<evidence type="ECO:0000313" key="4">
    <source>
        <dbReference type="EMBL" id="MRN55049.1"/>
    </source>
</evidence>
<dbReference type="Pfam" id="PF00881">
    <property type="entry name" value="Nitroreductase"/>
    <property type="match status" value="1"/>
</dbReference>
<accession>A0A7X2H7L6</accession>